<dbReference type="Proteomes" id="UP000324748">
    <property type="component" value="Unassembled WGS sequence"/>
</dbReference>
<comment type="caution">
    <text evidence="2">The sequence shown here is derived from an EMBL/GenBank/DDBJ whole genome shotgun (WGS) entry which is preliminary data.</text>
</comment>
<protein>
    <submittedName>
        <fullName evidence="2">Uncharacterized protein</fullName>
    </submittedName>
</protein>
<dbReference type="Proteomes" id="UP000325313">
    <property type="component" value="Unassembled WGS sequence"/>
</dbReference>
<accession>A0A5B0S507</accession>
<evidence type="ECO:0000313" key="2">
    <source>
        <dbReference type="EMBL" id="KAA1131784.1"/>
    </source>
</evidence>
<proteinExistence type="predicted"/>
<reference evidence="3 4" key="1">
    <citation type="submission" date="2019-05" db="EMBL/GenBank/DDBJ databases">
        <title>Emergence of the Ug99 lineage of the wheat stem rust pathogen through somatic hybridization.</title>
        <authorList>
            <person name="Li F."/>
            <person name="Upadhyaya N.M."/>
            <person name="Sperschneider J."/>
            <person name="Matny O."/>
            <person name="Nguyen-Phuc H."/>
            <person name="Mago R."/>
            <person name="Raley C."/>
            <person name="Miller M.E."/>
            <person name="Silverstein K.A.T."/>
            <person name="Henningsen E."/>
            <person name="Hirsch C.D."/>
            <person name="Visser B."/>
            <person name="Pretorius Z.A."/>
            <person name="Steffenson B.J."/>
            <person name="Schwessinger B."/>
            <person name="Dodds P.N."/>
            <person name="Figueroa M."/>
        </authorList>
    </citation>
    <scope>NUCLEOTIDE SEQUENCE [LARGE SCALE GENOMIC DNA]</scope>
    <source>
        <strain evidence="1">21-0</strain>
        <strain evidence="2 4">Ug99</strain>
    </source>
</reference>
<dbReference type="AlphaFoldDB" id="A0A5B0S507"/>
<sequence>MISVWDPKFSLPKVVMRTQWRTSRRFCGPRRSPLIPHLIIQRGSATTTPTDHHTHTNSTHPHRLPIKIIQTIELRSTLQATLIIISNLKNSLQTPALPSIVNMNNLSMSFQVPTLSVIISLNNLQLSLQTNPQKK</sequence>
<dbReference type="EMBL" id="VDEP01000102">
    <property type="protein sequence ID" value="KAA1131784.1"/>
    <property type="molecule type" value="Genomic_DNA"/>
</dbReference>
<organism evidence="2 4">
    <name type="scientific">Puccinia graminis f. sp. tritici</name>
    <dbReference type="NCBI Taxonomy" id="56615"/>
    <lineage>
        <taxon>Eukaryota</taxon>
        <taxon>Fungi</taxon>
        <taxon>Dikarya</taxon>
        <taxon>Basidiomycota</taxon>
        <taxon>Pucciniomycotina</taxon>
        <taxon>Pucciniomycetes</taxon>
        <taxon>Pucciniales</taxon>
        <taxon>Pucciniaceae</taxon>
        <taxon>Puccinia</taxon>
    </lineage>
</organism>
<evidence type="ECO:0000313" key="3">
    <source>
        <dbReference type="Proteomes" id="UP000324748"/>
    </source>
</evidence>
<name>A0A5B0S507_PUCGR</name>
<evidence type="ECO:0000313" key="4">
    <source>
        <dbReference type="Proteomes" id="UP000325313"/>
    </source>
</evidence>
<gene>
    <name evidence="1" type="ORF">PGT21_025247</name>
    <name evidence="2" type="ORF">PGTUg99_025205</name>
</gene>
<keyword evidence="3" id="KW-1185">Reference proteome</keyword>
<dbReference type="EMBL" id="VSWC01000015">
    <property type="protein sequence ID" value="KAA1113214.1"/>
    <property type="molecule type" value="Genomic_DNA"/>
</dbReference>
<evidence type="ECO:0000313" key="1">
    <source>
        <dbReference type="EMBL" id="KAA1113214.1"/>
    </source>
</evidence>